<dbReference type="EC" id="2.4.1.-" evidence="4"/>
<keyword evidence="3" id="KW-0328">Glycosyltransferase</keyword>
<proteinExistence type="inferred from homology"/>
<dbReference type="Gene3D" id="3.40.50.2000">
    <property type="entry name" value="Glycogen Phosphorylase B"/>
    <property type="match status" value="2"/>
</dbReference>
<dbReference type="Pfam" id="PF00201">
    <property type="entry name" value="UDPGT"/>
    <property type="match status" value="1"/>
</dbReference>
<dbReference type="EMBL" id="SDAM02000095">
    <property type="protein sequence ID" value="KAH6830660.1"/>
    <property type="molecule type" value="Genomic_DNA"/>
</dbReference>
<keyword evidence="2 3" id="KW-0808">Transferase</keyword>
<dbReference type="AlphaFoldDB" id="A0AAD4JBB1"/>
<keyword evidence="6" id="KW-1185">Reference proteome</keyword>
<sequence length="473" mass="52381">MMNENIEIFHQNQKESAGHILVVSSHLQGHAAPLMKLSHKITKYGIKVTFLTMDLTHARAAAESSDQLIGSWKQGLRIVSVPSGMEIEGGWRDQKKLHDRVQEVLPAYMEDLLMQSQSQSKSQISGVIVDSPLTWMLPIPKKMGFKTAVYWCSNAACLALGFKIPHLLQSKFIDADGTPLMKNETLKLLPNTPEMRATDVIWYFPSDKDMQKSMFHAIKDICHYMSSGTADWIIGNWFHHLDPSATAIAPNILPLGPLLADGGPSAGSFCAEDSTCLTWLDNQPENSVVYVAFGSTSRFSQRQLDELAAGLELMGRPFLWVAWSGLTEGSSTPAYSREFAERVAGRGKMVEWAPQEAVLGHPATACFVTHCGWNSFVESVSNGVPVVCWPYFGDQMYTQRCACDGWKVGVRLEGAAADGIVSRDEIKRRVDEIVSNGLLRENALRFKAMATESIQEGGTSAINLNYLLQQMKY</sequence>
<dbReference type="InterPro" id="IPR035595">
    <property type="entry name" value="UDP_glycos_trans_CS"/>
</dbReference>
<evidence type="ECO:0000256" key="4">
    <source>
        <dbReference type="RuleBase" id="RU362057"/>
    </source>
</evidence>
<dbReference type="SUPFAM" id="SSF53756">
    <property type="entry name" value="UDP-Glycosyltransferase/glycogen phosphorylase"/>
    <property type="match status" value="1"/>
</dbReference>
<accession>A0AAD4JBB1</accession>
<evidence type="ECO:0000313" key="6">
    <source>
        <dbReference type="Proteomes" id="UP001190926"/>
    </source>
</evidence>
<dbReference type="CDD" id="cd03784">
    <property type="entry name" value="GT1_Gtf-like"/>
    <property type="match status" value="1"/>
</dbReference>
<dbReference type="InterPro" id="IPR002213">
    <property type="entry name" value="UDP_glucos_trans"/>
</dbReference>
<dbReference type="GO" id="GO:0080043">
    <property type="term" value="F:quercetin 3-O-glucosyltransferase activity"/>
    <property type="evidence" value="ECO:0007669"/>
    <property type="project" value="TreeGrafter"/>
</dbReference>
<dbReference type="FunFam" id="3.40.50.2000:FF:000056">
    <property type="entry name" value="Glycosyltransferase"/>
    <property type="match status" value="1"/>
</dbReference>
<dbReference type="PROSITE" id="PS00375">
    <property type="entry name" value="UDPGT"/>
    <property type="match status" value="1"/>
</dbReference>
<comment type="caution">
    <text evidence="5">The sequence shown here is derived from an EMBL/GenBank/DDBJ whole genome shotgun (WGS) entry which is preliminary data.</text>
</comment>
<evidence type="ECO:0000256" key="2">
    <source>
        <dbReference type="ARBA" id="ARBA00022679"/>
    </source>
</evidence>
<evidence type="ECO:0000313" key="5">
    <source>
        <dbReference type="EMBL" id="KAH6830660.1"/>
    </source>
</evidence>
<reference evidence="5 6" key="1">
    <citation type="journal article" date="2021" name="Nat. Commun.">
        <title>Incipient diploidization of the medicinal plant Perilla within 10,000 years.</title>
        <authorList>
            <person name="Zhang Y."/>
            <person name="Shen Q."/>
            <person name="Leng L."/>
            <person name="Zhang D."/>
            <person name="Chen S."/>
            <person name="Shi Y."/>
            <person name="Ning Z."/>
            <person name="Chen S."/>
        </authorList>
    </citation>
    <scope>NUCLEOTIDE SEQUENCE [LARGE SCALE GENOMIC DNA]</scope>
    <source>
        <strain evidence="6">cv. PC099</strain>
    </source>
</reference>
<dbReference type="PANTHER" id="PTHR11926:SF1412">
    <property type="entry name" value="UDP-GLYCOSYLTRANSFERASE 83A1-LIKE"/>
    <property type="match status" value="1"/>
</dbReference>
<evidence type="ECO:0000256" key="3">
    <source>
        <dbReference type="RuleBase" id="RU003718"/>
    </source>
</evidence>
<organism evidence="5 6">
    <name type="scientific">Perilla frutescens var. hirtella</name>
    <name type="common">Perilla citriodora</name>
    <name type="synonym">Perilla setoyensis</name>
    <dbReference type="NCBI Taxonomy" id="608512"/>
    <lineage>
        <taxon>Eukaryota</taxon>
        <taxon>Viridiplantae</taxon>
        <taxon>Streptophyta</taxon>
        <taxon>Embryophyta</taxon>
        <taxon>Tracheophyta</taxon>
        <taxon>Spermatophyta</taxon>
        <taxon>Magnoliopsida</taxon>
        <taxon>eudicotyledons</taxon>
        <taxon>Gunneridae</taxon>
        <taxon>Pentapetalae</taxon>
        <taxon>asterids</taxon>
        <taxon>lamiids</taxon>
        <taxon>Lamiales</taxon>
        <taxon>Lamiaceae</taxon>
        <taxon>Nepetoideae</taxon>
        <taxon>Elsholtzieae</taxon>
        <taxon>Perilla</taxon>
    </lineage>
</organism>
<name>A0AAD4JBB1_PERFH</name>
<protein>
    <recommendedName>
        <fullName evidence="4">Glycosyltransferase</fullName>
        <ecNumber evidence="4">2.4.1.-</ecNumber>
    </recommendedName>
</protein>
<dbReference type="Proteomes" id="UP001190926">
    <property type="component" value="Unassembled WGS sequence"/>
</dbReference>
<dbReference type="PANTHER" id="PTHR11926">
    <property type="entry name" value="GLUCOSYL/GLUCURONOSYL TRANSFERASES"/>
    <property type="match status" value="1"/>
</dbReference>
<dbReference type="GO" id="GO:0080044">
    <property type="term" value="F:quercetin 7-O-glucosyltransferase activity"/>
    <property type="evidence" value="ECO:0007669"/>
    <property type="project" value="TreeGrafter"/>
</dbReference>
<comment type="similarity">
    <text evidence="1 3">Belongs to the UDP-glycosyltransferase family.</text>
</comment>
<gene>
    <name evidence="5" type="ORF">C2S53_010139</name>
</gene>
<evidence type="ECO:0000256" key="1">
    <source>
        <dbReference type="ARBA" id="ARBA00009995"/>
    </source>
</evidence>